<accession>A0ACB9D9E0</accession>
<evidence type="ECO:0000313" key="2">
    <source>
        <dbReference type="Proteomes" id="UP001056120"/>
    </source>
</evidence>
<keyword evidence="2" id="KW-1185">Reference proteome</keyword>
<gene>
    <name evidence="1" type="ORF">L1987_60793</name>
</gene>
<name>A0ACB9D9E0_9ASTR</name>
<reference evidence="1 2" key="2">
    <citation type="journal article" date="2022" name="Mol. Ecol. Resour.">
        <title>The genomes of chicory, endive, great burdock and yacon provide insights into Asteraceae paleo-polyploidization history and plant inulin production.</title>
        <authorList>
            <person name="Fan W."/>
            <person name="Wang S."/>
            <person name="Wang H."/>
            <person name="Wang A."/>
            <person name="Jiang F."/>
            <person name="Liu H."/>
            <person name="Zhao H."/>
            <person name="Xu D."/>
            <person name="Zhang Y."/>
        </authorList>
    </citation>
    <scope>NUCLEOTIDE SEQUENCE [LARGE SCALE GENOMIC DNA]</scope>
    <source>
        <strain evidence="2">cv. Yunnan</strain>
        <tissue evidence="1">Leaves</tissue>
    </source>
</reference>
<dbReference type="EMBL" id="CM042037">
    <property type="protein sequence ID" value="KAI3743090.1"/>
    <property type="molecule type" value="Genomic_DNA"/>
</dbReference>
<reference evidence="2" key="1">
    <citation type="journal article" date="2022" name="Mol. Ecol. Resour.">
        <title>The genomes of chicory, endive, great burdock and yacon provide insights into Asteraceae palaeo-polyploidization history and plant inulin production.</title>
        <authorList>
            <person name="Fan W."/>
            <person name="Wang S."/>
            <person name="Wang H."/>
            <person name="Wang A."/>
            <person name="Jiang F."/>
            <person name="Liu H."/>
            <person name="Zhao H."/>
            <person name="Xu D."/>
            <person name="Zhang Y."/>
        </authorList>
    </citation>
    <scope>NUCLEOTIDE SEQUENCE [LARGE SCALE GENOMIC DNA]</scope>
    <source>
        <strain evidence="2">cv. Yunnan</strain>
    </source>
</reference>
<proteinExistence type="predicted"/>
<dbReference type="Proteomes" id="UP001056120">
    <property type="component" value="Linkage Group LG20"/>
</dbReference>
<comment type="caution">
    <text evidence="1">The sequence shown here is derived from an EMBL/GenBank/DDBJ whole genome shotgun (WGS) entry which is preliminary data.</text>
</comment>
<organism evidence="1 2">
    <name type="scientific">Smallanthus sonchifolius</name>
    <dbReference type="NCBI Taxonomy" id="185202"/>
    <lineage>
        <taxon>Eukaryota</taxon>
        <taxon>Viridiplantae</taxon>
        <taxon>Streptophyta</taxon>
        <taxon>Embryophyta</taxon>
        <taxon>Tracheophyta</taxon>
        <taxon>Spermatophyta</taxon>
        <taxon>Magnoliopsida</taxon>
        <taxon>eudicotyledons</taxon>
        <taxon>Gunneridae</taxon>
        <taxon>Pentapetalae</taxon>
        <taxon>asterids</taxon>
        <taxon>campanulids</taxon>
        <taxon>Asterales</taxon>
        <taxon>Asteraceae</taxon>
        <taxon>Asteroideae</taxon>
        <taxon>Heliantheae alliance</taxon>
        <taxon>Millerieae</taxon>
        <taxon>Smallanthus</taxon>
    </lineage>
</organism>
<evidence type="ECO:0000313" key="1">
    <source>
        <dbReference type="EMBL" id="KAI3743090.1"/>
    </source>
</evidence>
<sequence length="97" mass="11020">MEYGKLILYKPWLCYCTPFSLVWRKKDLPTAYTHTKTHTVTHTKNKKKKIINHGASNQSGGDDAIGDVSFICYSSNGESQISQIRHGFHPRILHSEG</sequence>
<protein>
    <submittedName>
        <fullName evidence="1">Uncharacterized protein</fullName>
    </submittedName>
</protein>